<evidence type="ECO:0000256" key="1">
    <source>
        <dbReference type="SAM" id="MobiDB-lite"/>
    </source>
</evidence>
<feature type="compositionally biased region" description="Low complexity" evidence="1">
    <location>
        <begin position="251"/>
        <end position="268"/>
    </location>
</feature>
<organism evidence="2 3">
    <name type="scientific">Amblyomma americanum</name>
    <name type="common">Lone star tick</name>
    <dbReference type="NCBI Taxonomy" id="6943"/>
    <lineage>
        <taxon>Eukaryota</taxon>
        <taxon>Metazoa</taxon>
        <taxon>Ecdysozoa</taxon>
        <taxon>Arthropoda</taxon>
        <taxon>Chelicerata</taxon>
        <taxon>Arachnida</taxon>
        <taxon>Acari</taxon>
        <taxon>Parasitiformes</taxon>
        <taxon>Ixodida</taxon>
        <taxon>Ixodoidea</taxon>
        <taxon>Ixodidae</taxon>
        <taxon>Amblyomminae</taxon>
        <taxon>Amblyomma</taxon>
    </lineage>
</organism>
<keyword evidence="3" id="KW-1185">Reference proteome</keyword>
<name>A0AAQ4E2Y7_AMBAM</name>
<gene>
    <name evidence="2" type="ORF">V5799_014463</name>
</gene>
<proteinExistence type="predicted"/>
<feature type="compositionally biased region" description="Polar residues" evidence="1">
    <location>
        <begin position="50"/>
        <end position="66"/>
    </location>
</feature>
<feature type="region of interest" description="Disordered" evidence="1">
    <location>
        <begin position="1"/>
        <end position="73"/>
    </location>
</feature>
<evidence type="ECO:0000313" key="2">
    <source>
        <dbReference type="EMBL" id="KAK8769072.1"/>
    </source>
</evidence>
<reference evidence="2 3" key="1">
    <citation type="journal article" date="2023" name="Arcadia Sci">
        <title>De novo assembly of a long-read Amblyomma americanum tick genome.</title>
        <authorList>
            <person name="Chou S."/>
            <person name="Poskanzer K.E."/>
            <person name="Rollins M."/>
            <person name="Thuy-Boun P.S."/>
        </authorList>
    </citation>
    <scope>NUCLEOTIDE SEQUENCE [LARGE SCALE GENOMIC DNA]</scope>
    <source>
        <strain evidence="2">F_SG_1</strain>
        <tissue evidence="2">Salivary glands</tissue>
    </source>
</reference>
<sequence length="280" mass="29256">MQAQKNFPGGQKRRLRPKHSGPNTSGPAGKKQHGSYCKLQHAAPGGSAQPGPSTSTGSAPTAQPGTVTVAESPEKRLVATWTYHSGTEAPVSYFSAAPWKRQEWSHSGKKADRLLARFQGWTVADEDLRANGASLPPAPGSVFCICGGLLLADSHSKSKLHRGRIDRQEKRAAGATAAPASQLSAAVKEVMRQVGQNPAYAQWLLAAARAGPEQSALLLFNLDDGEVTEEATSCSVPGRPSPAGPPQSQLSPTAPAWTPSSASTASSAEPLMDFGDVMAE</sequence>
<protein>
    <submittedName>
        <fullName evidence="2">Uncharacterized protein</fullName>
    </submittedName>
</protein>
<dbReference type="EMBL" id="JARKHS020023136">
    <property type="protein sequence ID" value="KAK8769072.1"/>
    <property type="molecule type" value="Genomic_DNA"/>
</dbReference>
<feature type="region of interest" description="Disordered" evidence="1">
    <location>
        <begin position="230"/>
        <end position="280"/>
    </location>
</feature>
<accession>A0AAQ4E2Y7</accession>
<comment type="caution">
    <text evidence="2">The sequence shown here is derived from an EMBL/GenBank/DDBJ whole genome shotgun (WGS) entry which is preliminary data.</text>
</comment>
<dbReference type="AlphaFoldDB" id="A0AAQ4E2Y7"/>
<dbReference type="Proteomes" id="UP001321473">
    <property type="component" value="Unassembled WGS sequence"/>
</dbReference>
<evidence type="ECO:0000313" key="3">
    <source>
        <dbReference type="Proteomes" id="UP001321473"/>
    </source>
</evidence>